<sequence>MIIVTEEAKRLVRTTARAADISEGMSLRLEKNRTIWHDEPKVVMEVGEPREGDEPVELGSDALLYVSPVMSATYDGCVLDLEETPKGLAITLGPPEAGTNARG</sequence>
<protein>
    <submittedName>
        <fullName evidence="1">Uncharacterized protein</fullName>
    </submittedName>
</protein>
<dbReference type="EMBL" id="CP045119">
    <property type="protein sequence ID" value="QIN83613.1"/>
    <property type="molecule type" value="Genomic_DNA"/>
</dbReference>
<dbReference type="KEGG" id="rub:GBA63_13925"/>
<reference evidence="1 2" key="1">
    <citation type="submission" date="2019-10" db="EMBL/GenBank/DDBJ databases">
        <title>Rubrobacter sp nov SCSIO 52090 isolated from a deep-sea sediment in the South China Sea.</title>
        <authorList>
            <person name="Chen R.W."/>
        </authorList>
    </citation>
    <scope>NUCLEOTIDE SEQUENCE [LARGE SCALE GENOMIC DNA]</scope>
    <source>
        <strain evidence="1 2">SCSIO 52909</strain>
    </source>
</reference>
<dbReference type="AlphaFoldDB" id="A0A6G8QB05"/>
<evidence type="ECO:0000313" key="1">
    <source>
        <dbReference type="EMBL" id="QIN83613.1"/>
    </source>
</evidence>
<gene>
    <name evidence="1" type="ORF">GBA63_13925</name>
</gene>
<evidence type="ECO:0000313" key="2">
    <source>
        <dbReference type="Proteomes" id="UP000501452"/>
    </source>
</evidence>
<dbReference type="RefSeq" id="WP_166177077.1">
    <property type="nucleotide sequence ID" value="NZ_CP045119.1"/>
</dbReference>
<dbReference type="Proteomes" id="UP000501452">
    <property type="component" value="Chromosome"/>
</dbReference>
<proteinExistence type="predicted"/>
<accession>A0A6G8QB05</accession>
<keyword evidence="2" id="KW-1185">Reference proteome</keyword>
<organism evidence="1 2">
    <name type="scientific">Rubrobacter tropicus</name>
    <dbReference type="NCBI Taxonomy" id="2653851"/>
    <lineage>
        <taxon>Bacteria</taxon>
        <taxon>Bacillati</taxon>
        <taxon>Actinomycetota</taxon>
        <taxon>Rubrobacteria</taxon>
        <taxon>Rubrobacterales</taxon>
        <taxon>Rubrobacteraceae</taxon>
        <taxon>Rubrobacter</taxon>
    </lineage>
</organism>
<name>A0A6G8QB05_9ACTN</name>